<dbReference type="InterPro" id="IPR008638">
    <property type="entry name" value="FhaB/CdiA-like_TPS"/>
</dbReference>
<dbReference type="InterPro" id="IPR050909">
    <property type="entry name" value="Bact_Autotransporter_VF"/>
</dbReference>
<dbReference type="AlphaFoldDB" id="A0A2T3Y078"/>
<feature type="signal peptide" evidence="1">
    <location>
        <begin position="1"/>
        <end position="15"/>
    </location>
</feature>
<organism evidence="3 4">
    <name type="scientific">Trinickia symbiotica</name>
    <dbReference type="NCBI Taxonomy" id="863227"/>
    <lineage>
        <taxon>Bacteria</taxon>
        <taxon>Pseudomonadati</taxon>
        <taxon>Pseudomonadota</taxon>
        <taxon>Betaproteobacteria</taxon>
        <taxon>Burkholderiales</taxon>
        <taxon>Burkholderiaceae</taxon>
        <taxon>Trinickia</taxon>
    </lineage>
</organism>
<dbReference type="PANTHER" id="PTHR12338">
    <property type="entry name" value="AUTOTRANSPORTER"/>
    <property type="match status" value="1"/>
</dbReference>
<evidence type="ECO:0000313" key="3">
    <source>
        <dbReference type="EMBL" id="PTB22184.1"/>
    </source>
</evidence>
<gene>
    <name evidence="3" type="ORF">C9I57_05160</name>
</gene>
<dbReference type="NCBIfam" id="TIGR01901">
    <property type="entry name" value="adhes_NPXG"/>
    <property type="match status" value="1"/>
</dbReference>
<sequence>MLIALSFGMPGCAHAAGPLPSGGQFVAGMGSINGNAGWLTINQTSSRGVIEWNSFSIGGGNRVNFNNGTGATLNRVTGASPSSILGTLTATGSVYLINPQGIVIGSGGVIATNGRFVASTLDTDNAAFMAGGPLTFSGNSNASVINLGKIASSGGDVFLIARNEVDNFGSIGAPKGTAELAAGQTVLLQDSTGSRQVFVQTGSGGTVRNGGAIEAAQISLQAADGNVFALAGNHAVLRATGTATRDGHVWLVADTGTVALDNPVRATNADGSGGTVDTAAGTLTVDPSAAAVLAAMWNIATPAFMIDTSAAAVFTRSLNAGTSINLGTTGAGGQTGDITVASNLRWKGNASLALDAWHSLTVDKGVRIGNQGSGNLTLRADAAGIDNQGSVVNNGIVDWSNSTGTVSALYDMNGTYTPGTLLSNAAWTPAQGSGLTTQITGYQLVNSIADLENISQNLAGNYALGKNLDDGGANFTPIGNATTPFTGQFDGMFHSINDIALLTPSEGFLLPTGLFGVIGNAGVVRDLNLTNSRAVLYNSPFTPSTWSEGGLLAGINQGHIANVFASGSLYGGADLYLGGLVGENQGLIERSAADITVQSVQSVGGGLVGKNDGTITQCYETGMVNADRPALSVNGLVGVNSGTISQSFVAGPVYGDMWTDPNPGAITSGGTVTADNYWNVQTTGLTNGGGAPASNGLTTTQMSNPASFIGWDFGPNGVWAMPTGATHPVLQWQVEHPAGG</sequence>
<dbReference type="SUPFAM" id="SSF51126">
    <property type="entry name" value="Pectin lyase-like"/>
    <property type="match status" value="1"/>
</dbReference>
<proteinExistence type="predicted"/>
<dbReference type="SMART" id="SM00912">
    <property type="entry name" value="Haemagg_act"/>
    <property type="match status" value="1"/>
</dbReference>
<dbReference type="InterPro" id="IPR012334">
    <property type="entry name" value="Pectin_lyas_fold"/>
</dbReference>
<keyword evidence="1" id="KW-0732">Signal</keyword>
<dbReference type="InterPro" id="IPR011050">
    <property type="entry name" value="Pectin_lyase_fold/virulence"/>
</dbReference>
<feature type="domain" description="Filamentous haemagglutinin FhaB/tRNA nuclease CdiA-like TPS" evidence="2">
    <location>
        <begin position="16"/>
        <end position="127"/>
    </location>
</feature>
<dbReference type="Gene3D" id="2.160.20.110">
    <property type="match status" value="1"/>
</dbReference>
<evidence type="ECO:0000313" key="4">
    <source>
        <dbReference type="Proteomes" id="UP000240638"/>
    </source>
</evidence>
<dbReference type="Pfam" id="PF05860">
    <property type="entry name" value="TPS"/>
    <property type="match status" value="1"/>
</dbReference>
<dbReference type="Gene3D" id="2.160.20.10">
    <property type="entry name" value="Single-stranded right-handed beta-helix, Pectin lyase-like"/>
    <property type="match status" value="1"/>
</dbReference>
<dbReference type="Proteomes" id="UP000240638">
    <property type="component" value="Unassembled WGS sequence"/>
</dbReference>
<dbReference type="EMBL" id="PYUC01000002">
    <property type="protein sequence ID" value="PTB22184.1"/>
    <property type="molecule type" value="Genomic_DNA"/>
</dbReference>
<accession>A0A2T3Y078</accession>
<evidence type="ECO:0000259" key="2">
    <source>
        <dbReference type="SMART" id="SM00912"/>
    </source>
</evidence>
<feature type="chain" id="PRO_5015524631" evidence="1">
    <location>
        <begin position="16"/>
        <end position="740"/>
    </location>
</feature>
<dbReference type="PANTHER" id="PTHR12338:SF5">
    <property type="entry name" value="ANTIGEN 43-RELATED"/>
    <property type="match status" value="1"/>
</dbReference>
<comment type="caution">
    <text evidence="3">The sequence shown here is derived from an EMBL/GenBank/DDBJ whole genome shotgun (WGS) entry which is preliminary data.</text>
</comment>
<reference evidence="3 4" key="1">
    <citation type="submission" date="2018-03" db="EMBL/GenBank/DDBJ databases">
        <title>Whole genome analyses suggest that Burkholderia sensu lato contains two further novel genera in the rhizoxinica-symbiotica group Mycetohabitans gen. nov., and Trinickia gen. nov.: implications for the evolution of diazotrophy and nodulation in the Burkholderiaceae.</title>
        <authorList>
            <person name="Estrada De Los Santos P."/>
            <person name="Palmer M."/>
            <person name="Chavez-Ramirez B."/>
            <person name="Steenkamp E.T."/>
            <person name="Hirsch A.M."/>
            <person name="Manyaka P."/>
            <person name="Maluk M."/>
            <person name="Lafos M."/>
            <person name="Crook M."/>
            <person name="Gross E."/>
            <person name="Simon M.F."/>
            <person name="Bueno Dos Reis Junior F."/>
            <person name="Poole P.S."/>
            <person name="Venter S.N."/>
            <person name="James E.K."/>
        </authorList>
    </citation>
    <scope>NUCLEOTIDE SEQUENCE [LARGE SCALE GENOMIC DNA]</scope>
    <source>
        <strain evidence="3 4">JPY-366</strain>
    </source>
</reference>
<evidence type="ECO:0000256" key="1">
    <source>
        <dbReference type="SAM" id="SignalP"/>
    </source>
</evidence>
<name>A0A2T3Y078_9BURK</name>
<protein>
    <submittedName>
        <fullName evidence="3">Filamentous hemagglutinin</fullName>
    </submittedName>
</protein>